<evidence type="ECO:0000256" key="5">
    <source>
        <dbReference type="ARBA" id="ARBA00022692"/>
    </source>
</evidence>
<evidence type="ECO:0000256" key="9">
    <source>
        <dbReference type="ARBA" id="ARBA00023136"/>
    </source>
</evidence>
<dbReference type="GO" id="GO:0009922">
    <property type="term" value="F:fatty acid elongase activity"/>
    <property type="evidence" value="ECO:0007669"/>
    <property type="project" value="UniProtKB-EC"/>
</dbReference>
<dbReference type="GO" id="GO:0030148">
    <property type="term" value="P:sphingolipid biosynthetic process"/>
    <property type="evidence" value="ECO:0007669"/>
    <property type="project" value="TreeGrafter"/>
</dbReference>
<name>A0A067MQD8_BOTB1</name>
<dbReference type="PANTHER" id="PTHR11157">
    <property type="entry name" value="FATTY ACID ACYL TRANSFERASE-RELATED"/>
    <property type="match status" value="1"/>
</dbReference>
<keyword evidence="8 12" id="KW-0443">Lipid metabolism</keyword>
<keyword evidence="4 12" id="KW-0808">Transferase</keyword>
<keyword evidence="7 12" id="KW-1133">Transmembrane helix</keyword>
<gene>
    <name evidence="13" type="ORF">BOTBODRAFT_127841</name>
</gene>
<keyword evidence="14" id="KW-1185">Reference proteome</keyword>
<evidence type="ECO:0000256" key="4">
    <source>
        <dbReference type="ARBA" id="ARBA00022679"/>
    </source>
</evidence>
<dbReference type="GO" id="GO:0034625">
    <property type="term" value="P:fatty acid elongation, monounsaturated fatty acid"/>
    <property type="evidence" value="ECO:0007669"/>
    <property type="project" value="TreeGrafter"/>
</dbReference>
<dbReference type="GO" id="GO:0042761">
    <property type="term" value="P:very long-chain fatty acid biosynthetic process"/>
    <property type="evidence" value="ECO:0007669"/>
    <property type="project" value="TreeGrafter"/>
</dbReference>
<feature type="transmembrane region" description="Helical" evidence="12">
    <location>
        <begin position="65"/>
        <end position="85"/>
    </location>
</feature>
<evidence type="ECO:0000256" key="7">
    <source>
        <dbReference type="ARBA" id="ARBA00022989"/>
    </source>
</evidence>
<dbReference type="EMBL" id="KL198022">
    <property type="protein sequence ID" value="KDQ17948.1"/>
    <property type="molecule type" value="Genomic_DNA"/>
</dbReference>
<proteinExistence type="inferred from homology"/>
<evidence type="ECO:0000256" key="1">
    <source>
        <dbReference type="ARBA" id="ARBA00004141"/>
    </source>
</evidence>
<dbReference type="Proteomes" id="UP000027195">
    <property type="component" value="Unassembled WGS sequence"/>
</dbReference>
<dbReference type="PANTHER" id="PTHR11157:SF134">
    <property type="entry name" value="ELONGATION OF FATTY ACIDS PROTEIN 1-RELATED"/>
    <property type="match status" value="1"/>
</dbReference>
<dbReference type="GO" id="GO:0005789">
    <property type="term" value="C:endoplasmic reticulum membrane"/>
    <property type="evidence" value="ECO:0007669"/>
    <property type="project" value="TreeGrafter"/>
</dbReference>
<dbReference type="FunCoup" id="A0A067MQD8">
    <property type="interactions" value="311"/>
</dbReference>
<comment type="catalytic activity">
    <reaction evidence="11">
        <text>a very-long-chain acyl-CoA + malonyl-CoA + H(+) = a very-long-chain 3-oxoacyl-CoA + CO2 + CoA</text>
        <dbReference type="Rhea" id="RHEA:32727"/>
        <dbReference type="ChEBI" id="CHEBI:15378"/>
        <dbReference type="ChEBI" id="CHEBI:16526"/>
        <dbReference type="ChEBI" id="CHEBI:57287"/>
        <dbReference type="ChEBI" id="CHEBI:57384"/>
        <dbReference type="ChEBI" id="CHEBI:90725"/>
        <dbReference type="ChEBI" id="CHEBI:90736"/>
        <dbReference type="EC" id="2.3.1.199"/>
    </reaction>
</comment>
<dbReference type="Pfam" id="PF01151">
    <property type="entry name" value="ELO"/>
    <property type="match status" value="1"/>
</dbReference>
<evidence type="ECO:0000256" key="8">
    <source>
        <dbReference type="ARBA" id="ARBA00023098"/>
    </source>
</evidence>
<comment type="subcellular location">
    <subcellularLocation>
        <location evidence="1">Membrane</location>
        <topology evidence="1">Multi-pass membrane protein</topology>
    </subcellularLocation>
</comment>
<comment type="catalytic activity">
    <reaction evidence="12">
        <text>an acyl-CoA + malonyl-CoA + H(+) = a 3-oxoacyl-CoA + CO2 + CoA</text>
        <dbReference type="Rhea" id="RHEA:50252"/>
        <dbReference type="ChEBI" id="CHEBI:15378"/>
        <dbReference type="ChEBI" id="CHEBI:16526"/>
        <dbReference type="ChEBI" id="CHEBI:57287"/>
        <dbReference type="ChEBI" id="CHEBI:57384"/>
        <dbReference type="ChEBI" id="CHEBI:58342"/>
        <dbReference type="ChEBI" id="CHEBI:90726"/>
    </reaction>
    <physiologicalReaction direction="left-to-right" evidence="12">
        <dbReference type="Rhea" id="RHEA:50253"/>
    </physiologicalReaction>
</comment>
<dbReference type="AlphaFoldDB" id="A0A067MQD8"/>
<protein>
    <recommendedName>
        <fullName evidence="12">Elongation of fatty acids protein</fullName>
        <ecNumber evidence="12">2.3.1.-</ecNumber>
    </recommendedName>
</protein>
<organism evidence="13 14">
    <name type="scientific">Botryobasidium botryosum (strain FD-172 SS1)</name>
    <dbReference type="NCBI Taxonomy" id="930990"/>
    <lineage>
        <taxon>Eukaryota</taxon>
        <taxon>Fungi</taxon>
        <taxon>Dikarya</taxon>
        <taxon>Basidiomycota</taxon>
        <taxon>Agaricomycotina</taxon>
        <taxon>Agaricomycetes</taxon>
        <taxon>Cantharellales</taxon>
        <taxon>Botryobasidiaceae</taxon>
        <taxon>Botryobasidium</taxon>
    </lineage>
</organism>
<evidence type="ECO:0000256" key="12">
    <source>
        <dbReference type="RuleBase" id="RU361115"/>
    </source>
</evidence>
<reference evidence="14" key="1">
    <citation type="journal article" date="2014" name="Proc. Natl. Acad. Sci. U.S.A.">
        <title>Extensive sampling of basidiomycete genomes demonstrates inadequacy of the white-rot/brown-rot paradigm for wood decay fungi.</title>
        <authorList>
            <person name="Riley R."/>
            <person name="Salamov A.A."/>
            <person name="Brown D.W."/>
            <person name="Nagy L.G."/>
            <person name="Floudas D."/>
            <person name="Held B.W."/>
            <person name="Levasseur A."/>
            <person name="Lombard V."/>
            <person name="Morin E."/>
            <person name="Otillar R."/>
            <person name="Lindquist E.A."/>
            <person name="Sun H."/>
            <person name="LaButti K.M."/>
            <person name="Schmutz J."/>
            <person name="Jabbour D."/>
            <person name="Luo H."/>
            <person name="Baker S.E."/>
            <person name="Pisabarro A.G."/>
            <person name="Walton J.D."/>
            <person name="Blanchette R.A."/>
            <person name="Henrissat B."/>
            <person name="Martin F."/>
            <person name="Cullen D."/>
            <person name="Hibbett D.S."/>
            <person name="Grigoriev I.V."/>
        </authorList>
    </citation>
    <scope>NUCLEOTIDE SEQUENCE [LARGE SCALE GENOMIC DNA]</scope>
    <source>
        <strain evidence="14">FD-172 SS1</strain>
    </source>
</reference>
<dbReference type="GO" id="GO:0019367">
    <property type="term" value="P:fatty acid elongation, saturated fatty acid"/>
    <property type="evidence" value="ECO:0007669"/>
    <property type="project" value="TreeGrafter"/>
</dbReference>
<feature type="transmembrane region" description="Helical" evidence="12">
    <location>
        <begin position="164"/>
        <end position="183"/>
    </location>
</feature>
<feature type="transmembrane region" description="Helical" evidence="12">
    <location>
        <begin position="203"/>
        <end position="221"/>
    </location>
</feature>
<evidence type="ECO:0000256" key="10">
    <source>
        <dbReference type="ARBA" id="ARBA00023160"/>
    </source>
</evidence>
<evidence type="ECO:0000256" key="3">
    <source>
        <dbReference type="ARBA" id="ARBA00022516"/>
    </source>
</evidence>
<dbReference type="InterPro" id="IPR030457">
    <property type="entry name" value="ELO_CS"/>
</dbReference>
<evidence type="ECO:0000313" key="14">
    <source>
        <dbReference type="Proteomes" id="UP000027195"/>
    </source>
</evidence>
<keyword evidence="3 12" id="KW-0444">Lipid biosynthesis</keyword>
<evidence type="ECO:0000256" key="2">
    <source>
        <dbReference type="ARBA" id="ARBA00007263"/>
    </source>
</evidence>
<evidence type="ECO:0000256" key="6">
    <source>
        <dbReference type="ARBA" id="ARBA00022832"/>
    </source>
</evidence>
<evidence type="ECO:0000256" key="11">
    <source>
        <dbReference type="ARBA" id="ARBA00047375"/>
    </source>
</evidence>
<sequence length="286" mass="32600">MSLSDLLVASLPLQYIPSSLHSFQAGKTPLSTLPVVLPVLAGYVATVFTLREVMRNREPIRLNTLFRAHNAILTLGSGLLLALMLEDALPKTLNHGILYGMCGRSIWTPKMELYYLINYYFKYLELLDTVFIALRKKPLTFLHVYHHTATAFLCWVGLHEHISGAWLAITINLTVHVFMYYYYWATAGGQRIWWKRYLTQMQIGQFIVDLAFICYAVGYMLSNDFSFLAPFASRIWPALPYGQTGCAATYRSAAFAAPVATSYLLLFVRFYVQTYTKRRGIKGKSE</sequence>
<evidence type="ECO:0000313" key="13">
    <source>
        <dbReference type="EMBL" id="KDQ17948.1"/>
    </source>
</evidence>
<dbReference type="InterPro" id="IPR002076">
    <property type="entry name" value="ELO_fam"/>
</dbReference>
<keyword evidence="5 12" id="KW-0812">Transmembrane</keyword>
<accession>A0A067MQD8</accession>
<keyword evidence="6 12" id="KW-0276">Fatty acid metabolism</keyword>
<dbReference type="InParanoid" id="A0A067MQD8"/>
<dbReference type="EC" id="2.3.1.-" evidence="12"/>
<keyword evidence="10 12" id="KW-0275">Fatty acid biosynthesis</keyword>
<dbReference type="OrthoDB" id="434092at2759"/>
<feature type="transmembrane region" description="Helical" evidence="12">
    <location>
        <begin position="32"/>
        <end position="53"/>
    </location>
</feature>
<dbReference type="GO" id="GO:0034626">
    <property type="term" value="P:fatty acid elongation, polyunsaturated fatty acid"/>
    <property type="evidence" value="ECO:0007669"/>
    <property type="project" value="TreeGrafter"/>
</dbReference>
<dbReference type="STRING" id="930990.A0A067MQD8"/>
<dbReference type="PROSITE" id="PS01188">
    <property type="entry name" value="ELO"/>
    <property type="match status" value="1"/>
</dbReference>
<feature type="transmembrane region" description="Helical" evidence="12">
    <location>
        <begin position="253"/>
        <end position="272"/>
    </location>
</feature>
<dbReference type="HOGENOM" id="CLU_048483_6_1_1"/>
<keyword evidence="9 12" id="KW-0472">Membrane</keyword>
<comment type="similarity">
    <text evidence="2 12">Belongs to the ELO family.</text>
</comment>